<name>A0A6B8RTI5_9BACL</name>
<proteinExistence type="predicted"/>
<dbReference type="EMBL" id="CP034235">
    <property type="protein sequence ID" value="QGQ99082.1"/>
    <property type="molecule type" value="Genomic_DNA"/>
</dbReference>
<feature type="transmembrane region" description="Helical" evidence="1">
    <location>
        <begin position="275"/>
        <end position="293"/>
    </location>
</feature>
<sequence length="334" mass="37764">MSRDVKALSWKNHLITMFMGSWLIIGIFIDGFAHNHGNVETFFTPWHAVLYSGFLASAVWIFWITYRNKIKLPSSSWVQAIPLGYGLGVIGVFIFLVGGICDMIWHIVFGIEIGIEALLSPTHLMLFSGALLIISSPFRTAWMTKKNPSPKFIEFLPTLLSIALVMAIISFFLMYAWGFNLNIFMLEEQDAQERAFVDFLITTQLLVVPVFLLLKRWKLPLGSVTFLFVFATILMAVPFGFSGRSTASILIAIIAGIHGDFMLRGIHKTNSSLLLIRLFAFFNPIIVWSLYFINERIYYAMDWPPELWGGTIFLCGLCSLGMSILVVPPLEAER</sequence>
<keyword evidence="1" id="KW-0472">Membrane</keyword>
<organism evidence="2 3">
    <name type="scientific">Paenibacillus psychroresistens</name>
    <dbReference type="NCBI Taxonomy" id="1778678"/>
    <lineage>
        <taxon>Bacteria</taxon>
        <taxon>Bacillati</taxon>
        <taxon>Bacillota</taxon>
        <taxon>Bacilli</taxon>
        <taxon>Bacillales</taxon>
        <taxon>Paenibacillaceae</taxon>
        <taxon>Paenibacillus</taxon>
    </lineage>
</organism>
<keyword evidence="3" id="KW-1185">Reference proteome</keyword>
<feature type="transmembrane region" description="Helical" evidence="1">
    <location>
        <begin position="308"/>
        <end position="327"/>
    </location>
</feature>
<evidence type="ECO:0000313" key="2">
    <source>
        <dbReference type="EMBL" id="QGQ99082.1"/>
    </source>
</evidence>
<accession>A0A6B8RTI5</accession>
<feature type="transmembrane region" description="Helical" evidence="1">
    <location>
        <begin position="195"/>
        <end position="214"/>
    </location>
</feature>
<dbReference type="KEGG" id="ppsc:EHS13_31495"/>
<keyword evidence="1" id="KW-0812">Transmembrane</keyword>
<dbReference type="AlphaFoldDB" id="A0A6B8RTI5"/>
<feature type="transmembrane region" description="Helical" evidence="1">
    <location>
        <begin position="155"/>
        <end position="175"/>
    </location>
</feature>
<feature type="transmembrane region" description="Helical" evidence="1">
    <location>
        <begin position="247"/>
        <end position="263"/>
    </location>
</feature>
<feature type="transmembrane region" description="Helical" evidence="1">
    <location>
        <begin position="85"/>
        <end position="107"/>
    </location>
</feature>
<dbReference type="Proteomes" id="UP000426246">
    <property type="component" value="Chromosome"/>
</dbReference>
<evidence type="ECO:0000256" key="1">
    <source>
        <dbReference type="SAM" id="Phobius"/>
    </source>
</evidence>
<feature type="transmembrane region" description="Helical" evidence="1">
    <location>
        <begin position="221"/>
        <end position="241"/>
    </location>
</feature>
<feature type="transmembrane region" description="Helical" evidence="1">
    <location>
        <begin position="113"/>
        <end position="134"/>
    </location>
</feature>
<protein>
    <submittedName>
        <fullName evidence="2">Uncharacterized protein</fullName>
    </submittedName>
</protein>
<dbReference type="RefSeq" id="WP_155704189.1">
    <property type="nucleotide sequence ID" value="NZ_CP034235.1"/>
</dbReference>
<keyword evidence="1" id="KW-1133">Transmembrane helix</keyword>
<feature type="transmembrane region" description="Helical" evidence="1">
    <location>
        <begin position="12"/>
        <end position="33"/>
    </location>
</feature>
<evidence type="ECO:0000313" key="3">
    <source>
        <dbReference type="Proteomes" id="UP000426246"/>
    </source>
</evidence>
<feature type="transmembrane region" description="Helical" evidence="1">
    <location>
        <begin position="45"/>
        <end position="64"/>
    </location>
</feature>
<gene>
    <name evidence="2" type="ORF">EHS13_31495</name>
</gene>
<reference evidence="3" key="1">
    <citation type="submission" date="2018-11" db="EMBL/GenBank/DDBJ databases">
        <title>Complete genome sequence of Paenibacillus sp. ML311-T8.</title>
        <authorList>
            <person name="Nam Y.-D."/>
            <person name="Kang J."/>
            <person name="Chung W.-H."/>
            <person name="Park Y.S."/>
        </authorList>
    </citation>
    <scope>NUCLEOTIDE SEQUENCE [LARGE SCALE GENOMIC DNA]</scope>
    <source>
        <strain evidence="3">ML311-T8</strain>
    </source>
</reference>